<proteinExistence type="predicted"/>
<reference evidence="1" key="1">
    <citation type="submission" date="2022-03" db="EMBL/GenBank/DDBJ databases">
        <authorList>
            <person name="Lindestad O."/>
        </authorList>
    </citation>
    <scope>NUCLEOTIDE SEQUENCE</scope>
</reference>
<dbReference type="AlphaFoldDB" id="A0A8S4QCH9"/>
<feature type="non-terminal residue" evidence="1">
    <location>
        <position position="28"/>
    </location>
</feature>
<organism evidence="1 2">
    <name type="scientific">Pararge aegeria aegeria</name>
    <dbReference type="NCBI Taxonomy" id="348720"/>
    <lineage>
        <taxon>Eukaryota</taxon>
        <taxon>Metazoa</taxon>
        <taxon>Ecdysozoa</taxon>
        <taxon>Arthropoda</taxon>
        <taxon>Hexapoda</taxon>
        <taxon>Insecta</taxon>
        <taxon>Pterygota</taxon>
        <taxon>Neoptera</taxon>
        <taxon>Endopterygota</taxon>
        <taxon>Lepidoptera</taxon>
        <taxon>Glossata</taxon>
        <taxon>Ditrysia</taxon>
        <taxon>Papilionoidea</taxon>
        <taxon>Nymphalidae</taxon>
        <taxon>Satyrinae</taxon>
        <taxon>Satyrini</taxon>
        <taxon>Parargina</taxon>
        <taxon>Pararge</taxon>
    </lineage>
</organism>
<dbReference type="Proteomes" id="UP000838756">
    <property type="component" value="Unassembled WGS sequence"/>
</dbReference>
<gene>
    <name evidence="1" type="primary">jg1396</name>
    <name evidence="1" type="ORF">PAEG_LOCUS162</name>
</gene>
<dbReference type="EMBL" id="CAKXAJ010000546">
    <property type="protein sequence ID" value="CAH2207541.1"/>
    <property type="molecule type" value="Genomic_DNA"/>
</dbReference>
<comment type="caution">
    <text evidence="1">The sequence shown here is derived from an EMBL/GenBank/DDBJ whole genome shotgun (WGS) entry which is preliminary data.</text>
</comment>
<evidence type="ECO:0000313" key="2">
    <source>
        <dbReference type="Proteomes" id="UP000838756"/>
    </source>
</evidence>
<accession>A0A8S4QCH9</accession>
<name>A0A8S4QCH9_9NEOP</name>
<sequence>MDACSYKEVKSVDFVQKENESMKSVLKQ</sequence>
<evidence type="ECO:0000313" key="1">
    <source>
        <dbReference type="EMBL" id="CAH2207541.1"/>
    </source>
</evidence>
<keyword evidence="2" id="KW-1185">Reference proteome</keyword>
<protein>
    <submittedName>
        <fullName evidence="1">Jg1396 protein</fullName>
    </submittedName>
</protein>